<feature type="compositionally biased region" description="Polar residues" evidence="1">
    <location>
        <begin position="549"/>
        <end position="581"/>
    </location>
</feature>
<feature type="compositionally biased region" description="Polar residues" evidence="1">
    <location>
        <begin position="2059"/>
        <end position="2089"/>
    </location>
</feature>
<protein>
    <submittedName>
        <fullName evidence="2">Predicted membrane-bound metal-dependent hydrolase (DUF457)</fullName>
    </submittedName>
</protein>
<feature type="compositionally biased region" description="Low complexity" evidence="1">
    <location>
        <begin position="466"/>
        <end position="477"/>
    </location>
</feature>
<feature type="compositionally biased region" description="Polar residues" evidence="1">
    <location>
        <begin position="1599"/>
        <end position="1629"/>
    </location>
</feature>
<feature type="compositionally biased region" description="Polar residues" evidence="1">
    <location>
        <begin position="1098"/>
        <end position="1145"/>
    </location>
</feature>
<feature type="compositionally biased region" description="Polar residues" evidence="1">
    <location>
        <begin position="1800"/>
        <end position="1851"/>
    </location>
</feature>
<feature type="compositionally biased region" description="Polar residues" evidence="1">
    <location>
        <begin position="1500"/>
        <end position="1509"/>
    </location>
</feature>
<feature type="compositionally biased region" description="Polar residues" evidence="1">
    <location>
        <begin position="441"/>
        <end position="460"/>
    </location>
</feature>
<feature type="compositionally biased region" description="Polar residues" evidence="1">
    <location>
        <begin position="984"/>
        <end position="998"/>
    </location>
</feature>
<feature type="compositionally biased region" description="Polar residues" evidence="1">
    <location>
        <begin position="810"/>
        <end position="828"/>
    </location>
</feature>
<feature type="compositionally biased region" description="Polar residues" evidence="1">
    <location>
        <begin position="520"/>
        <end position="539"/>
    </location>
</feature>
<feature type="compositionally biased region" description="Low complexity" evidence="1">
    <location>
        <begin position="1251"/>
        <end position="1262"/>
    </location>
</feature>
<feature type="compositionally biased region" description="Polar residues" evidence="1">
    <location>
        <begin position="259"/>
        <end position="282"/>
    </location>
</feature>
<dbReference type="Proteomes" id="UP000006663">
    <property type="component" value="Plasmid pHBOR03"/>
</dbReference>
<feature type="compositionally biased region" description="Basic and acidic residues" evidence="1">
    <location>
        <begin position="1951"/>
        <end position="1962"/>
    </location>
</feature>
<gene>
    <name evidence="2" type="ordered locus">Hbor_38630</name>
</gene>
<dbReference type="GO" id="GO:0016787">
    <property type="term" value="F:hydrolase activity"/>
    <property type="evidence" value="ECO:0007669"/>
    <property type="project" value="UniProtKB-KW"/>
</dbReference>
<name>E4NVV7_HALBP</name>
<evidence type="ECO:0000313" key="3">
    <source>
        <dbReference type="Proteomes" id="UP000006663"/>
    </source>
</evidence>
<feature type="compositionally biased region" description="Polar residues" evidence="1">
    <location>
        <begin position="388"/>
        <end position="434"/>
    </location>
</feature>
<feature type="compositionally biased region" description="Low complexity" evidence="1">
    <location>
        <begin position="665"/>
        <end position="679"/>
    </location>
</feature>
<reference evidence="3" key="1">
    <citation type="journal article" date="2009" name="Stand. Genomic Sci.">
        <title>Complete genome sequence of Halogeometricum borinquense type strain (PR3).</title>
        <authorList>
            <person name="Malfatti S."/>
            <person name="Tindall B.J."/>
            <person name="Schneider S."/>
            <person name="Fahnrich R."/>
            <person name="Lapidus A."/>
            <person name="Labuttii K."/>
            <person name="Copeland A."/>
            <person name="Glavina Del Rio T."/>
            <person name="Nolan M."/>
            <person name="Chen F."/>
            <person name="Lucas S."/>
            <person name="Tice H."/>
            <person name="Cheng J.F."/>
            <person name="Bruce D."/>
            <person name="Goodwin L."/>
            <person name="Pitluck S."/>
            <person name="Anderson I."/>
            <person name="Pati A."/>
            <person name="Ivanova N."/>
            <person name="Mavromatis K."/>
            <person name="Chen A."/>
            <person name="Palaniappan K."/>
            <person name="D'haeseleer P."/>
            <person name="Goker M."/>
            <person name="Bristow J."/>
            <person name="Eisen J.A."/>
            <person name="Markowitz V."/>
            <person name="Hugenholtz P."/>
            <person name="Kyrpides N.C."/>
            <person name="Klenk H.P."/>
            <person name="Chain P."/>
        </authorList>
    </citation>
    <scope>NUCLEOTIDE SEQUENCE [LARGE SCALE GENOMIC DNA]</scope>
    <source>
        <strain evidence="3">ATCC 700274 / DSM 11551 / JCM 10706 / KCTC 4070 / PR3</strain>
        <plasmid evidence="3">pHBOR03</plasmid>
    </source>
</reference>
<feature type="compositionally biased region" description="Low complexity" evidence="1">
    <location>
        <begin position="316"/>
        <end position="330"/>
    </location>
</feature>
<feature type="compositionally biased region" description="Polar residues" evidence="1">
    <location>
        <begin position="2109"/>
        <end position="2133"/>
    </location>
</feature>
<feature type="compositionally biased region" description="Polar residues" evidence="1">
    <location>
        <begin position="1283"/>
        <end position="1292"/>
    </location>
</feature>
<feature type="compositionally biased region" description="Polar residues" evidence="1">
    <location>
        <begin position="944"/>
        <end position="956"/>
    </location>
</feature>
<evidence type="ECO:0000256" key="1">
    <source>
        <dbReference type="SAM" id="MobiDB-lite"/>
    </source>
</evidence>
<geneLocation type="plasmid" evidence="2 3">
    <name>pHBOR03</name>
</geneLocation>
<feature type="region of interest" description="Disordered" evidence="1">
    <location>
        <begin position="1022"/>
        <end position="1516"/>
    </location>
</feature>
<feature type="compositionally biased region" description="Polar residues" evidence="1">
    <location>
        <begin position="501"/>
        <end position="511"/>
    </location>
</feature>
<sequence length="2192" mass="231901">MTRERSNLTLESSGRDIGTLTDTDAVNSIDPAVTSLATTGGLEQRISSIATLDTARLGGTFAQRIIRKRGAATLIFRSLQNAVQDDTPDEAEPSDDFYSISYPSLEETYPQYDSETPEWETPDSGTARADPPLRTTRPSTPDLTVQQSDAPQPQTHEVTQNPNSLQSEAAPDQTAQSWLDEDSDTPKSGVTAEAETESGQHRTDTPSSVVSTPTTSGQNSGRAGSHRPSVERTDAAIRTVSQQLRRVSRRATGARTVLVDQTDTDSTTLAGQSNQPLSTLTGQTNQQSTTPTSQTNRQPISTDEYRAGDSNRQQQTPTVAPSASSPSPTVLSEHETESSTSSSTSGKRISNQRTAHESRLTGTQHESGHLQGSRASTPKARQRRIPRTDSSQSPTAGTTTAHETSVNRSANPQKSNGQRSALWTPAATASNRSPESAVRASPTTERPNSTESTTQRSLSGSHERSASSTSLRATASTIPGPDVETPVRATTRTRGIAAGRESNQTLTSPSRTAAEREPTQRPSGTTVTASDSSQPTAPTADSGPFQPSLGVTPTTVLDTPVQRQPGSTQESAVQRANYESATTSTRTRVVDTTNATTASPVESTSPTDSDSTPSNRDWSTPTSTPTQGSRRTLTRVSDTGTGKERTAEGQLRSPWSQSHSSQMKTAADTSATSTTAATSGDRVGSISGAIETANRARTEIAENDSYPNRPTASSTDPSTAADRLSRQEFGEVDTANRARTQTRTGVSASGTDSSVPATRSSATSESANGLDSQVSNRSGSVAPENSTRPNSHVQSQRTATRTIDHLTVHRLSSQSAITDGTTGSSLQRTHAMGGAKRALTAGTQRRPETSTTRREQVSDSSPAQPTTQSAQSDTALSAGDVRARDSYATGATRTRFRQHAESQSLQALDSGSNRDTESPSPLSSPSTDDITASEGRITRASRTEAVQPSDSHSVQPLNAGDRRATESSPTIDDVSSRGEHTTETGRSQTGTRLSNQSAVADVPTGGIIQRTHTLGSVEHRLTSTIREHSLMSGTNRKQVSARSRPQSAATKVRTQSGTLPAAGSSGSREGATSEADGARAVQHTESRSPQAPDVGEGRSTQSVSPSLSESPAQSRGVQKTSQASRRSTGTPELSTEAPETQQPVRHSSHTNVPPATNVPVTTNTTTATTPHATNSSSTTTTPQTTNSAATTSTPRTTDSLRARHAQNTAESGETTAESGEITASRREEQRIRETTPHLRDQRSSNVRSQARGQPTTQTGTRTVALPTVESGIRRPSATDPDSRTWTDQVSTHGTDETASGRLRNVDAPTSLQQTFTQGGQARSPAPSQPASAEIVSGAETQSSDRPALIPRSRRRSQRPSNESTPGNRDTPTDPSRDVATGDYSTDTDASLHEDEFRPQQSVGYDTPGWSNESSPLTALGMSDATGKTGLSVIGHEVFERASRSSRLGSRTNPTSGRTNPTSGRTTTDSEARRVVSPGSPDAPSSETRTSRTTVSDHSNHQSARPPSTDSVEDAAWDVSSQLARTATQYAANVAANRRSQQSESVPKTVAQNVRRSDAPRNDVSEPASQVTSGQETRDPVQNPDAPGNNAQTEFKYLQSAPSASQRWANEGASGQASPTSGTVRQRQNIGGSGFETAVVQRYQPAAVSTPALDWVSETMQSDATQLAQSHRSHSNESGQNPGGKTLRGRAGGTDDPTALVRGSAPSSPAVDQRQHRSASETSARQAVRQRGASESETVPQPGASEADTARRPNVSGGDGEMPTPSVNPRASERVSFPTALSSSRRSATKTRSTRTEASTGISAKTSSADWPTQSSETLSSATAVSDDTESAVQRSRTGNSVNRSGQPNLTGASEIADTSGASPSVSPAARVFARANKARTAVEGTRTSAEGAHTSGEDTRSSAEETQTTVEGAQARVEATRTAVEGTRTTVREATDDGNANRDGSVVDSGVKSESDSDRADSTRSSPSMSGGIVAGDKTSLGEKVKYKNRNIEYNTTDEGRSRKTSGVERMSMPKPQTEPSLVYRQERSPATGQQNDDRVAGDTQRAGLTGESLHGQPRANQQQPSHMARSSTRQGNFTSGVGTNQGPTEQDRHGIQRQGTASHRGDTVSGSPFDSNGPQNTDLRSATSQTGVSGHPSENDHSQRAQGRIDDLDIQLSDQSLQLNADVDRLVDVLYRKLERKRRMERQRRGF</sequence>
<feature type="compositionally biased region" description="Polar residues" evidence="1">
    <location>
        <begin position="653"/>
        <end position="664"/>
    </location>
</feature>
<feature type="compositionally biased region" description="Low complexity" evidence="1">
    <location>
        <begin position="582"/>
        <end position="593"/>
    </location>
</feature>
<feature type="compositionally biased region" description="Polar residues" evidence="1">
    <location>
        <begin position="705"/>
        <end position="718"/>
    </location>
</feature>
<feature type="compositionally biased region" description="Polar residues" evidence="1">
    <location>
        <begin position="1444"/>
        <end position="1466"/>
    </location>
</feature>
<feature type="compositionally biased region" description="Polar residues" evidence="1">
    <location>
        <begin position="1398"/>
        <end position="1416"/>
    </location>
</feature>
<feature type="compositionally biased region" description="Basic and acidic residues" evidence="1">
    <location>
        <begin position="845"/>
        <end position="857"/>
    </location>
</feature>
<dbReference type="KEGG" id="hbo:Hbor_38630"/>
<feature type="compositionally biased region" description="Basic and acidic residues" evidence="1">
    <location>
        <begin position="974"/>
        <end position="983"/>
    </location>
</feature>
<feature type="region of interest" description="Disordered" evidence="1">
    <location>
        <begin position="110"/>
        <end position="1006"/>
    </location>
</feature>
<feature type="compositionally biased region" description="Low complexity" evidence="1">
    <location>
        <begin position="1150"/>
        <end position="1197"/>
    </location>
</feature>
<accession>E4NVV7</accession>
<feature type="compositionally biased region" description="Low complexity" evidence="1">
    <location>
        <begin position="1323"/>
        <end position="1332"/>
    </location>
</feature>
<dbReference type="EMBL" id="CP001693">
    <property type="protein sequence ID" value="ADQ69177.1"/>
    <property type="molecule type" value="Genomic_DNA"/>
</dbReference>
<dbReference type="HOGENOM" id="CLU_231313_0_0_2"/>
<feature type="compositionally biased region" description="Polar residues" evidence="1">
    <location>
        <begin position="1658"/>
        <end position="1679"/>
    </location>
</feature>
<feature type="compositionally biased region" description="Low complexity" evidence="1">
    <location>
        <begin position="603"/>
        <end position="614"/>
    </location>
</feature>
<organism evidence="2 3">
    <name type="scientific">Halogeometricum borinquense (strain ATCC 700274 / DSM 11551 / JCM 10706 / KCTC 4070 / PR3)</name>
    <dbReference type="NCBI Taxonomy" id="469382"/>
    <lineage>
        <taxon>Archaea</taxon>
        <taxon>Methanobacteriati</taxon>
        <taxon>Methanobacteriota</taxon>
        <taxon>Stenosarchaea group</taxon>
        <taxon>Halobacteria</taxon>
        <taxon>Halobacteriales</taxon>
        <taxon>Haloferacaceae</taxon>
        <taxon>Halogeometricum</taxon>
    </lineage>
</organism>
<feature type="compositionally biased region" description="Polar residues" evidence="1">
    <location>
        <begin position="858"/>
        <end position="875"/>
    </location>
</feature>
<feature type="compositionally biased region" description="Low complexity" evidence="1">
    <location>
        <begin position="283"/>
        <end position="299"/>
    </location>
</feature>
<feature type="compositionally biased region" description="Polar residues" evidence="1">
    <location>
        <begin position="901"/>
        <end position="911"/>
    </location>
</feature>
<feature type="compositionally biased region" description="Basic and acidic residues" evidence="1">
    <location>
        <begin position="1223"/>
        <end position="1242"/>
    </location>
</feature>
<feature type="compositionally biased region" description="Polar residues" evidence="1">
    <location>
        <begin position="1031"/>
        <end position="1058"/>
    </location>
</feature>
<feature type="compositionally biased region" description="Polar residues" evidence="1">
    <location>
        <begin position="737"/>
        <end position="801"/>
    </location>
</feature>
<keyword evidence="2" id="KW-0614">Plasmid</keyword>
<feature type="compositionally biased region" description="Polar residues" evidence="1">
    <location>
        <begin position="615"/>
        <end position="640"/>
    </location>
</feature>
<feature type="compositionally biased region" description="Polar residues" evidence="1">
    <location>
        <begin position="1537"/>
        <end position="1553"/>
    </location>
</feature>
<feature type="compositionally biased region" description="Polar residues" evidence="1">
    <location>
        <begin position="1205"/>
        <end position="1217"/>
    </location>
</feature>
<feature type="region of interest" description="Disordered" evidence="1">
    <location>
        <begin position="1658"/>
        <end position="2146"/>
    </location>
</feature>
<evidence type="ECO:0000313" key="2">
    <source>
        <dbReference type="EMBL" id="ADQ69177.1"/>
    </source>
</evidence>
<keyword evidence="2" id="KW-0378">Hydrolase</keyword>
<feature type="compositionally biased region" description="Basic and acidic residues" evidence="1">
    <location>
        <begin position="1554"/>
        <end position="1563"/>
    </location>
</feature>
<proteinExistence type="predicted"/>
<feature type="compositionally biased region" description="Low complexity" evidence="1">
    <location>
        <begin position="205"/>
        <end position="216"/>
    </location>
</feature>
<feature type="region of interest" description="Disordered" evidence="1">
    <location>
        <begin position="1531"/>
        <end position="1629"/>
    </location>
</feature>
<keyword evidence="3" id="KW-1185">Reference proteome</keyword>
<feature type="compositionally biased region" description="Polar residues" evidence="1">
    <location>
        <begin position="1307"/>
        <end position="1320"/>
    </location>
</feature>
<feature type="compositionally biased region" description="Polar residues" evidence="1">
    <location>
        <begin position="136"/>
        <end position="177"/>
    </location>
</feature>
<feature type="compositionally biased region" description="Low complexity" evidence="1">
    <location>
        <begin position="1484"/>
        <end position="1495"/>
    </location>
</feature>